<dbReference type="GO" id="GO:0016705">
    <property type="term" value="F:oxidoreductase activity, acting on paired donors, with incorporation or reduction of molecular oxygen"/>
    <property type="evidence" value="ECO:0007669"/>
    <property type="project" value="InterPro"/>
</dbReference>
<gene>
    <name evidence="6" type="ORF">F8M41_018226</name>
</gene>
<feature type="transmembrane region" description="Helical" evidence="5">
    <location>
        <begin position="20"/>
        <end position="37"/>
    </location>
</feature>
<evidence type="ECO:0000256" key="1">
    <source>
        <dbReference type="ARBA" id="ARBA00022723"/>
    </source>
</evidence>
<dbReference type="GO" id="GO:0004497">
    <property type="term" value="F:monooxygenase activity"/>
    <property type="evidence" value="ECO:0007669"/>
    <property type="project" value="UniProtKB-KW"/>
</dbReference>
<evidence type="ECO:0000313" key="7">
    <source>
        <dbReference type="Proteomes" id="UP000439903"/>
    </source>
</evidence>
<evidence type="ECO:0000256" key="3">
    <source>
        <dbReference type="PIRSR" id="PIRSR602401-1"/>
    </source>
</evidence>
<evidence type="ECO:0000256" key="4">
    <source>
        <dbReference type="RuleBase" id="RU000461"/>
    </source>
</evidence>
<reference evidence="6 7" key="1">
    <citation type="journal article" date="2019" name="Environ. Microbiol.">
        <title>At the nexus of three kingdoms: the genome of the mycorrhizal fungus Gigaspora margarita provides insights into plant, endobacterial and fungal interactions.</title>
        <authorList>
            <person name="Venice F."/>
            <person name="Ghignone S."/>
            <person name="Salvioli di Fossalunga A."/>
            <person name="Amselem J."/>
            <person name="Novero M."/>
            <person name="Xianan X."/>
            <person name="Sedzielewska Toro K."/>
            <person name="Morin E."/>
            <person name="Lipzen A."/>
            <person name="Grigoriev I.V."/>
            <person name="Henrissat B."/>
            <person name="Martin F.M."/>
            <person name="Bonfante P."/>
        </authorList>
    </citation>
    <scope>NUCLEOTIDE SEQUENCE [LARGE SCALE GENOMIC DNA]</scope>
    <source>
        <strain evidence="6 7">BEG34</strain>
    </source>
</reference>
<comment type="caution">
    <text evidence="6">The sequence shown here is derived from an EMBL/GenBank/DDBJ whole genome shotgun (WGS) entry which is preliminary data.</text>
</comment>
<keyword evidence="4" id="KW-0503">Monooxygenase</keyword>
<dbReference type="InterPro" id="IPR017972">
    <property type="entry name" value="Cyt_P450_CS"/>
</dbReference>
<dbReference type="InterPro" id="IPR001128">
    <property type="entry name" value="Cyt_P450"/>
</dbReference>
<dbReference type="Gene3D" id="1.10.630.10">
    <property type="entry name" value="Cytochrome P450"/>
    <property type="match status" value="1"/>
</dbReference>
<proteinExistence type="inferred from homology"/>
<evidence type="ECO:0000256" key="2">
    <source>
        <dbReference type="ARBA" id="ARBA00023004"/>
    </source>
</evidence>
<dbReference type="AlphaFoldDB" id="A0A8H4ALV8"/>
<dbReference type="Pfam" id="PF00067">
    <property type="entry name" value="p450"/>
    <property type="match status" value="1"/>
</dbReference>
<keyword evidence="1 3" id="KW-0479">Metal-binding</keyword>
<keyword evidence="3 4" id="KW-0349">Heme</keyword>
<dbReference type="Proteomes" id="UP000439903">
    <property type="component" value="Unassembled WGS sequence"/>
</dbReference>
<keyword evidence="7" id="KW-1185">Reference proteome</keyword>
<comment type="cofactor">
    <cofactor evidence="3">
        <name>heme</name>
        <dbReference type="ChEBI" id="CHEBI:30413"/>
    </cofactor>
</comment>
<organism evidence="6 7">
    <name type="scientific">Gigaspora margarita</name>
    <dbReference type="NCBI Taxonomy" id="4874"/>
    <lineage>
        <taxon>Eukaryota</taxon>
        <taxon>Fungi</taxon>
        <taxon>Fungi incertae sedis</taxon>
        <taxon>Mucoromycota</taxon>
        <taxon>Glomeromycotina</taxon>
        <taxon>Glomeromycetes</taxon>
        <taxon>Diversisporales</taxon>
        <taxon>Gigasporaceae</taxon>
        <taxon>Gigaspora</taxon>
    </lineage>
</organism>
<keyword evidence="5" id="KW-0812">Transmembrane</keyword>
<dbReference type="PROSITE" id="PS00086">
    <property type="entry name" value="CYTOCHROME_P450"/>
    <property type="match status" value="1"/>
</dbReference>
<dbReference type="OrthoDB" id="1470350at2759"/>
<dbReference type="PRINTS" id="PR00463">
    <property type="entry name" value="EP450I"/>
</dbReference>
<feature type="binding site" description="axial binding residue" evidence="3">
    <location>
        <position position="495"/>
    </location>
    <ligand>
        <name>heme</name>
        <dbReference type="ChEBI" id="CHEBI:30413"/>
    </ligand>
    <ligandPart>
        <name>Fe</name>
        <dbReference type="ChEBI" id="CHEBI:18248"/>
    </ligandPart>
</feature>
<protein>
    <submittedName>
        <fullName evidence="6">Cytochrome P450</fullName>
    </submittedName>
</protein>
<accession>A0A8H4ALV8</accession>
<dbReference type="GO" id="GO:0005506">
    <property type="term" value="F:iron ion binding"/>
    <property type="evidence" value="ECO:0007669"/>
    <property type="project" value="InterPro"/>
</dbReference>
<dbReference type="GO" id="GO:0020037">
    <property type="term" value="F:heme binding"/>
    <property type="evidence" value="ECO:0007669"/>
    <property type="project" value="InterPro"/>
</dbReference>
<keyword evidence="2 3" id="KW-0408">Iron</keyword>
<evidence type="ECO:0000313" key="6">
    <source>
        <dbReference type="EMBL" id="KAF0511704.1"/>
    </source>
</evidence>
<keyword evidence="4" id="KW-0560">Oxidoreductase</keyword>
<dbReference type="PANTHER" id="PTHR24301:SF2">
    <property type="entry name" value="THROMBOXANE-A SYNTHASE"/>
    <property type="match status" value="1"/>
</dbReference>
<dbReference type="EMBL" id="WTPW01000436">
    <property type="protein sequence ID" value="KAF0511704.1"/>
    <property type="molecule type" value="Genomic_DNA"/>
</dbReference>
<dbReference type="InterPro" id="IPR036396">
    <property type="entry name" value="Cyt_P450_sf"/>
</dbReference>
<comment type="similarity">
    <text evidence="4">Belongs to the cytochrome P450 family.</text>
</comment>
<dbReference type="PRINTS" id="PR00385">
    <property type="entry name" value="P450"/>
</dbReference>
<dbReference type="SUPFAM" id="SSF48264">
    <property type="entry name" value="Cytochrome P450"/>
    <property type="match status" value="1"/>
</dbReference>
<dbReference type="InterPro" id="IPR002401">
    <property type="entry name" value="Cyt_P450_E_grp-I"/>
</dbReference>
<sequence length="551" mass="64879">MNLLYISLSNIIKQIDMFKIFLSIICFYIFWFYYKYFTRPNPLPGPIPIPLIGTFEVLKTNLDIDDYLYKLSKIYGQNGIFEITMIGIRQIIITRAEYADDFMYPSTSSSDQDRHTKHMMKTDNEGLLKFFDLENKGIVFNVNYKHWKFNRQILSRPIRTACNSEETSKLINHLFEEMMNYWIKLKKHDEDVTIIDATTWINRFFNDFTSVLITGRRSFAIEAHYHKFKGNSMTKEMSGAENFAECIVHFASDCQMLYIPKILRHFPIIKGRVEKMKYYCDTAYKILEEKIRKRRKEIEKIISCNNFDPKQLRSDFLTSMIIANTPYETCPQINVDPSLLRPMTDEEIRGVTFDSYLATDTTTNTLCYVIYYISQQPNVKKKLFEEIKTVFKNDLTRPITLDDLNKLKYCEAVIKEAARIRPTFSMVSRLTNQPDEIAGYKWPSDTLFVMFVRGINNNPIYWKDHDQFIPERFYESQENQHKLAFSMFGGGVRICPGRNLAMIQMKLFLALLYRKVDVELVDMKAPLKLKTSAFTVCENLDIKIIHKQLLS</sequence>
<dbReference type="PANTHER" id="PTHR24301">
    <property type="entry name" value="THROMBOXANE-A SYNTHASE"/>
    <property type="match status" value="1"/>
</dbReference>
<name>A0A8H4ALV8_GIGMA</name>
<keyword evidence="5" id="KW-0472">Membrane</keyword>
<keyword evidence="5" id="KW-1133">Transmembrane helix</keyword>
<evidence type="ECO:0000256" key="5">
    <source>
        <dbReference type="SAM" id="Phobius"/>
    </source>
</evidence>